<reference evidence="6 7" key="1">
    <citation type="submission" date="2024-07" db="EMBL/GenBank/DDBJ databases">
        <title>Section-level genome sequencing and comparative genomics of Aspergillus sections Usti and Cavernicolus.</title>
        <authorList>
            <consortium name="Lawrence Berkeley National Laboratory"/>
            <person name="Nybo J.L."/>
            <person name="Vesth T.C."/>
            <person name="Theobald S."/>
            <person name="Frisvad J.C."/>
            <person name="Larsen T.O."/>
            <person name="Kjaerboelling I."/>
            <person name="Rothschild-Mancinelli K."/>
            <person name="Lyhne E.K."/>
            <person name="Kogle M.E."/>
            <person name="Barry K."/>
            <person name="Clum A."/>
            <person name="Na H."/>
            <person name="Ledsgaard L."/>
            <person name="Lin J."/>
            <person name="Lipzen A."/>
            <person name="Kuo A."/>
            <person name="Riley R."/>
            <person name="Mondo S."/>
            <person name="LaButti K."/>
            <person name="Haridas S."/>
            <person name="Pangalinan J."/>
            <person name="Salamov A.A."/>
            <person name="Simmons B.A."/>
            <person name="Magnuson J.K."/>
            <person name="Chen J."/>
            <person name="Drula E."/>
            <person name="Henrissat B."/>
            <person name="Wiebenga A."/>
            <person name="Lubbers R.J."/>
            <person name="Gomes A.C."/>
            <person name="Makela M.R."/>
            <person name="Stajich J."/>
            <person name="Grigoriev I.V."/>
            <person name="Mortensen U.H."/>
            <person name="De vries R.P."/>
            <person name="Baker S.E."/>
            <person name="Andersen M.R."/>
        </authorList>
    </citation>
    <scope>NUCLEOTIDE SEQUENCE [LARGE SCALE GENOMIC DNA]</scope>
    <source>
        <strain evidence="6 7">CBS 600.67</strain>
    </source>
</reference>
<protein>
    <recommendedName>
        <fullName evidence="4">Ornithine decarboxylase antizyme</fullName>
    </recommendedName>
</protein>
<dbReference type="PANTHER" id="PTHR10279:SF10">
    <property type="entry name" value="ORNITHINE DECARBOXYLASE ANTIZYME"/>
    <property type="match status" value="1"/>
</dbReference>
<proteinExistence type="inferred from homology"/>
<dbReference type="EMBL" id="JBFXLS010000004">
    <property type="protein sequence ID" value="KAL2833226.1"/>
    <property type="molecule type" value="Genomic_DNA"/>
</dbReference>
<evidence type="ECO:0000256" key="4">
    <source>
        <dbReference type="ARBA" id="ARBA00017712"/>
    </source>
</evidence>
<comment type="similarity">
    <text evidence="2">Belongs to the ODC antizyme family.</text>
</comment>
<accession>A0ABR4IZN0</accession>
<evidence type="ECO:0000256" key="5">
    <source>
        <dbReference type="ARBA" id="ARBA00022758"/>
    </source>
</evidence>
<keyword evidence="5" id="KW-0688">Ribosomal frameshifting</keyword>
<evidence type="ECO:0000256" key="2">
    <source>
        <dbReference type="ARBA" id="ARBA00008796"/>
    </source>
</evidence>
<comment type="subunit">
    <text evidence="3">Interacts with ODC and thereby sterically blocks ODC homodimerization.</text>
</comment>
<gene>
    <name evidence="6" type="ORF">BDW59DRAFT_138309</name>
</gene>
<evidence type="ECO:0000256" key="1">
    <source>
        <dbReference type="ARBA" id="ARBA00002307"/>
    </source>
</evidence>
<comment type="function">
    <text evidence="1">Ornithine decarboxylase (ODC) antizyme protein that negatively regulates ODC activity and intracellular polyamine biosynthesis in response to increased intracellular polyamine levels. Binds to ODC monomers, inhibiting the assembly of the functional ODC homodimer, and targets the monomers for ubiquitin-independent proteolytic destruction by the 26S proteasome.</text>
</comment>
<evidence type="ECO:0000313" key="6">
    <source>
        <dbReference type="EMBL" id="KAL2833226.1"/>
    </source>
</evidence>
<dbReference type="Proteomes" id="UP001610335">
    <property type="component" value="Unassembled WGS sequence"/>
</dbReference>
<dbReference type="Gene3D" id="3.40.630.60">
    <property type="match status" value="1"/>
</dbReference>
<organism evidence="6 7">
    <name type="scientific">Aspergillus cavernicola</name>
    <dbReference type="NCBI Taxonomy" id="176166"/>
    <lineage>
        <taxon>Eukaryota</taxon>
        <taxon>Fungi</taxon>
        <taxon>Dikarya</taxon>
        <taxon>Ascomycota</taxon>
        <taxon>Pezizomycotina</taxon>
        <taxon>Eurotiomycetes</taxon>
        <taxon>Eurotiomycetidae</taxon>
        <taxon>Eurotiales</taxon>
        <taxon>Aspergillaceae</taxon>
        <taxon>Aspergillus</taxon>
        <taxon>Aspergillus subgen. Nidulantes</taxon>
    </lineage>
</organism>
<sequence>MAFTTALPWAPEYSGIPEVPSGSKTAHTSPPLDISLASAVGSSSPVNNLLEQKGEATHTIPEECERLFCDKLSAIFLGERRLSRQESLGIDASQIRPNDTNYEYRQIQRWVEVLDYSSDAIYRGFVTNASGEPTLFVFLAETALDHGLKSGLIALFELAGIPAFGCSQIVACVPRLQCNAELELTRNLGWCGFGLTTLQPWDTTNCLDFPISTTWLFLSAEV</sequence>
<evidence type="ECO:0000313" key="7">
    <source>
        <dbReference type="Proteomes" id="UP001610335"/>
    </source>
</evidence>
<dbReference type="InterPro" id="IPR038581">
    <property type="entry name" value="ODC_AZ_sf"/>
</dbReference>
<evidence type="ECO:0000256" key="3">
    <source>
        <dbReference type="ARBA" id="ARBA00011486"/>
    </source>
</evidence>
<dbReference type="Pfam" id="PF02100">
    <property type="entry name" value="ODC_AZ"/>
    <property type="match status" value="1"/>
</dbReference>
<dbReference type="InterPro" id="IPR016181">
    <property type="entry name" value="Acyl_CoA_acyltransferase"/>
</dbReference>
<name>A0ABR4IZN0_9EURO</name>
<dbReference type="InterPro" id="IPR002993">
    <property type="entry name" value="ODC_AZ"/>
</dbReference>
<comment type="caution">
    <text evidence="6">The sequence shown here is derived from an EMBL/GenBank/DDBJ whole genome shotgun (WGS) entry which is preliminary data.</text>
</comment>
<keyword evidence="7" id="KW-1185">Reference proteome</keyword>
<dbReference type="PANTHER" id="PTHR10279">
    <property type="entry name" value="ORNITHINE DECARBOXYLASE ANTIZYME"/>
    <property type="match status" value="1"/>
</dbReference>
<dbReference type="SUPFAM" id="SSF55729">
    <property type="entry name" value="Acyl-CoA N-acyltransferases (Nat)"/>
    <property type="match status" value="1"/>
</dbReference>